<keyword evidence="5" id="KW-0560">Oxidoreductase</keyword>
<keyword evidence="7" id="KW-1185">Reference proteome</keyword>
<name>A0A8H7UYT0_9FUNG</name>
<keyword evidence="3 4" id="KW-0408">Iron</keyword>
<gene>
    <name evidence="6" type="ORF">INT46_002171</name>
</gene>
<evidence type="ECO:0008006" key="8">
    <source>
        <dbReference type="Google" id="ProtNLM"/>
    </source>
</evidence>
<dbReference type="GO" id="GO:0005506">
    <property type="term" value="F:iron ion binding"/>
    <property type="evidence" value="ECO:0007669"/>
    <property type="project" value="InterPro"/>
</dbReference>
<dbReference type="InterPro" id="IPR002401">
    <property type="entry name" value="Cyt_P450_E_grp-I"/>
</dbReference>
<accession>A0A8H7UYT0</accession>
<comment type="caution">
    <text evidence="6">The sequence shown here is derived from an EMBL/GenBank/DDBJ whole genome shotgun (WGS) entry which is preliminary data.</text>
</comment>
<evidence type="ECO:0000313" key="7">
    <source>
        <dbReference type="Proteomes" id="UP000650833"/>
    </source>
</evidence>
<dbReference type="InterPro" id="IPR036396">
    <property type="entry name" value="Cyt_P450_sf"/>
</dbReference>
<dbReference type="GO" id="GO:0016705">
    <property type="term" value="F:oxidoreductase activity, acting on paired donors, with incorporation or reduction of molecular oxygen"/>
    <property type="evidence" value="ECO:0007669"/>
    <property type="project" value="InterPro"/>
</dbReference>
<keyword evidence="4 5" id="KW-0349">Heme</keyword>
<dbReference type="Proteomes" id="UP000650833">
    <property type="component" value="Unassembled WGS sequence"/>
</dbReference>
<dbReference type="PANTHER" id="PTHR24305">
    <property type="entry name" value="CYTOCHROME P450"/>
    <property type="match status" value="1"/>
</dbReference>
<sequence length="529" mass="60309">MSLLIESNILLQGPLQKAIKLYHKDIVPLLTKKNKTIAISTAVAIYLIYFIRDRYFKPPKNIRHIPYQDYFDFVKSLIIKESHWDRAYKVLLPVIDSETNPGLFVTPGRSGWYIRVANPEAVKKIFLKQDMFPKANVLKGMEGTLNAKFSNGPNLVFLSGAHWKAQRMIANPAFHRAQPIQLFGKLAQDLFAKMDTMVETVEVTDLMERWTLQAIGKAGFGFDFDAIKNDNSAWVITYNSIKAALQDPFYFLFPIFDQSLLWLFPKRMAIHKEMDRFNNMLSQVIENKRAHIASGIQNDNLQENEKDVLTLLIESEQRGEGALTDEELRSNLNILFLAGHDTTSNALSFALFYLAKYPEMQKLAREEVLSIFGDAPEDIIPSFDQLKQLDYLNQIIKETLRINGPVVQLVPRISQENTVLSGTFIPKGAYVTVDVFSLQHSKKVWKYADQFDPDRFAPKGESSQLSGEGMAWAPFGNGARQCIGMNFSLNEQRVLLSMMLKKFTWKLPENEDELKVEGLNIIGPVDLNI</sequence>
<dbReference type="AlphaFoldDB" id="A0A8H7UYT0"/>
<dbReference type="OrthoDB" id="1470350at2759"/>
<dbReference type="Gene3D" id="1.10.630.10">
    <property type="entry name" value="Cytochrome P450"/>
    <property type="match status" value="1"/>
</dbReference>
<comment type="similarity">
    <text evidence="5">Belongs to the cytochrome P450 family.</text>
</comment>
<keyword evidence="2 4" id="KW-0479">Metal-binding</keyword>
<dbReference type="SUPFAM" id="SSF48264">
    <property type="entry name" value="Cytochrome P450"/>
    <property type="match status" value="1"/>
</dbReference>
<protein>
    <recommendedName>
        <fullName evidence="8">Cytochrome P450</fullName>
    </recommendedName>
</protein>
<dbReference type="PANTHER" id="PTHR24305:SF223">
    <property type="entry name" value="CYTOCHROME P450-DIT2"/>
    <property type="match status" value="1"/>
</dbReference>
<evidence type="ECO:0000256" key="1">
    <source>
        <dbReference type="ARBA" id="ARBA00001971"/>
    </source>
</evidence>
<dbReference type="PROSITE" id="PS00086">
    <property type="entry name" value="CYTOCHROME_P450"/>
    <property type="match status" value="1"/>
</dbReference>
<dbReference type="PRINTS" id="PR00463">
    <property type="entry name" value="EP450I"/>
</dbReference>
<evidence type="ECO:0000256" key="2">
    <source>
        <dbReference type="ARBA" id="ARBA00022723"/>
    </source>
</evidence>
<dbReference type="InterPro" id="IPR050121">
    <property type="entry name" value="Cytochrome_P450_monoxygenase"/>
</dbReference>
<evidence type="ECO:0000313" key="6">
    <source>
        <dbReference type="EMBL" id="KAG2200780.1"/>
    </source>
</evidence>
<dbReference type="Pfam" id="PF00067">
    <property type="entry name" value="p450"/>
    <property type="match status" value="1"/>
</dbReference>
<dbReference type="InterPro" id="IPR017972">
    <property type="entry name" value="Cyt_P450_CS"/>
</dbReference>
<keyword evidence="5" id="KW-0503">Monooxygenase</keyword>
<evidence type="ECO:0000256" key="3">
    <source>
        <dbReference type="ARBA" id="ARBA00023004"/>
    </source>
</evidence>
<feature type="binding site" description="axial binding residue" evidence="4">
    <location>
        <position position="482"/>
    </location>
    <ligand>
        <name>heme</name>
        <dbReference type="ChEBI" id="CHEBI:30413"/>
    </ligand>
    <ligandPart>
        <name>Fe</name>
        <dbReference type="ChEBI" id="CHEBI:18248"/>
    </ligandPart>
</feature>
<proteinExistence type="inferred from homology"/>
<comment type="cofactor">
    <cofactor evidence="1 4">
        <name>heme</name>
        <dbReference type="ChEBI" id="CHEBI:30413"/>
    </cofactor>
</comment>
<evidence type="ECO:0000256" key="4">
    <source>
        <dbReference type="PIRSR" id="PIRSR602401-1"/>
    </source>
</evidence>
<organism evidence="6 7">
    <name type="scientific">Mucor plumbeus</name>
    <dbReference type="NCBI Taxonomy" id="97098"/>
    <lineage>
        <taxon>Eukaryota</taxon>
        <taxon>Fungi</taxon>
        <taxon>Fungi incertae sedis</taxon>
        <taxon>Mucoromycota</taxon>
        <taxon>Mucoromycotina</taxon>
        <taxon>Mucoromycetes</taxon>
        <taxon>Mucorales</taxon>
        <taxon>Mucorineae</taxon>
        <taxon>Mucoraceae</taxon>
        <taxon>Mucor</taxon>
    </lineage>
</organism>
<evidence type="ECO:0000256" key="5">
    <source>
        <dbReference type="RuleBase" id="RU000461"/>
    </source>
</evidence>
<dbReference type="PRINTS" id="PR00385">
    <property type="entry name" value="P450"/>
</dbReference>
<reference evidence="6" key="1">
    <citation type="submission" date="2020-12" db="EMBL/GenBank/DDBJ databases">
        <title>Metabolic potential, ecology and presence of endohyphal bacteria is reflected in genomic diversity of Mucoromycotina.</title>
        <authorList>
            <person name="Muszewska A."/>
            <person name="Okrasinska A."/>
            <person name="Steczkiewicz K."/>
            <person name="Drgas O."/>
            <person name="Orlowska M."/>
            <person name="Perlinska-Lenart U."/>
            <person name="Aleksandrzak-Piekarczyk T."/>
            <person name="Szatraj K."/>
            <person name="Zielenkiewicz U."/>
            <person name="Pilsyk S."/>
            <person name="Malc E."/>
            <person name="Mieczkowski P."/>
            <person name="Kruszewska J.S."/>
            <person name="Biernat P."/>
            <person name="Pawlowska J."/>
        </authorList>
    </citation>
    <scope>NUCLEOTIDE SEQUENCE</scope>
    <source>
        <strain evidence="6">CBS 226.32</strain>
    </source>
</reference>
<dbReference type="GO" id="GO:0020037">
    <property type="term" value="F:heme binding"/>
    <property type="evidence" value="ECO:0007669"/>
    <property type="project" value="InterPro"/>
</dbReference>
<dbReference type="EMBL" id="JAEPRC010000307">
    <property type="protein sequence ID" value="KAG2200780.1"/>
    <property type="molecule type" value="Genomic_DNA"/>
</dbReference>
<dbReference type="GO" id="GO:0004497">
    <property type="term" value="F:monooxygenase activity"/>
    <property type="evidence" value="ECO:0007669"/>
    <property type="project" value="UniProtKB-KW"/>
</dbReference>
<dbReference type="InterPro" id="IPR001128">
    <property type="entry name" value="Cyt_P450"/>
</dbReference>